<gene>
    <name evidence="3" type="ORF">HMPREF0179_01770</name>
</gene>
<accession>E5Y6F7</accession>
<dbReference type="Proteomes" id="UP000006034">
    <property type="component" value="Unassembled WGS sequence"/>
</dbReference>
<dbReference type="GeneID" id="78087449"/>
<dbReference type="RefSeq" id="WP_005027321.1">
    <property type="nucleotide sequence ID" value="NZ_KE150240.1"/>
</dbReference>
<comment type="caution">
    <text evidence="3">The sequence shown here is derived from an EMBL/GenBank/DDBJ whole genome shotgun (WGS) entry which is preliminary data.</text>
</comment>
<keyword evidence="1" id="KW-0175">Coiled coil</keyword>
<dbReference type="STRING" id="563192.HMPREF0179_01770"/>
<dbReference type="InterPro" id="IPR009785">
    <property type="entry name" value="Prophage_Lj928_Orf309"/>
</dbReference>
<reference evidence="3 4" key="1">
    <citation type="submission" date="2010-10" db="EMBL/GenBank/DDBJ databases">
        <authorList>
            <consortium name="The Broad Institute Genome Sequencing Platform"/>
            <person name="Ward D."/>
            <person name="Earl A."/>
            <person name="Feldgarden M."/>
            <person name="Young S.K."/>
            <person name="Gargeya S."/>
            <person name="Zeng Q."/>
            <person name="Alvarado L."/>
            <person name="Berlin A."/>
            <person name="Bochicchio J."/>
            <person name="Chapman S.B."/>
            <person name="Chen Z."/>
            <person name="Freedman E."/>
            <person name="Gellesch M."/>
            <person name="Goldberg J."/>
            <person name="Griggs A."/>
            <person name="Gujja S."/>
            <person name="Heilman E."/>
            <person name="Heiman D."/>
            <person name="Howarth C."/>
            <person name="Mehta T."/>
            <person name="Neiman D."/>
            <person name="Pearson M."/>
            <person name="Roberts A."/>
            <person name="Saif S."/>
            <person name="Shea T."/>
            <person name="Shenoy N."/>
            <person name="Sisk P."/>
            <person name="Stolte C."/>
            <person name="Sykes S."/>
            <person name="White J."/>
            <person name="Yandava C."/>
            <person name="Allen-Vercoe E."/>
            <person name="Sibley C."/>
            <person name="Ambrose C.E."/>
            <person name="Strauss J."/>
            <person name="Daigneault M."/>
            <person name="Haas B."/>
            <person name="Nusbaum C."/>
            <person name="Birren B."/>
        </authorList>
    </citation>
    <scope>NUCLEOTIDE SEQUENCE [LARGE SCALE GENOMIC DNA]</scope>
    <source>
        <strain evidence="3 4">3_1_6</strain>
    </source>
</reference>
<dbReference type="AlphaFoldDB" id="E5Y6F7"/>
<reference evidence="3 4" key="2">
    <citation type="submission" date="2013-04" db="EMBL/GenBank/DDBJ databases">
        <title>The Genome Sequence of Bilophila wadsworthia 3_1_6.</title>
        <authorList>
            <consortium name="The Broad Institute Genomics Platform"/>
            <person name="Earl A."/>
            <person name="Ward D."/>
            <person name="Feldgarden M."/>
            <person name="Gevers D."/>
            <person name="Sibley C."/>
            <person name="Strauss J."/>
            <person name="Allen-Vercoe E."/>
            <person name="Walker B."/>
            <person name="Young S."/>
            <person name="Zeng Q."/>
            <person name="Gargeya S."/>
            <person name="Fitzgerald M."/>
            <person name="Haas B."/>
            <person name="Abouelleil A."/>
            <person name="Allen A.W."/>
            <person name="Alvarado L."/>
            <person name="Arachchi H.M."/>
            <person name="Berlin A.M."/>
            <person name="Chapman S.B."/>
            <person name="Gainer-Dewar J."/>
            <person name="Goldberg J."/>
            <person name="Griggs A."/>
            <person name="Gujja S."/>
            <person name="Hansen M."/>
            <person name="Howarth C."/>
            <person name="Imamovic A."/>
            <person name="Ireland A."/>
            <person name="Larimer J."/>
            <person name="McCowan C."/>
            <person name="Murphy C."/>
            <person name="Pearson M."/>
            <person name="Poon T.W."/>
            <person name="Priest M."/>
            <person name="Roberts A."/>
            <person name="Saif S."/>
            <person name="Shea T."/>
            <person name="Sisk P."/>
            <person name="Sykes S."/>
            <person name="Wortman J."/>
            <person name="Nusbaum C."/>
            <person name="Birren B."/>
        </authorList>
    </citation>
    <scope>NUCLEOTIDE SEQUENCE [LARGE SCALE GENOMIC DNA]</scope>
    <source>
        <strain evidence="3 4">3_1_6</strain>
    </source>
</reference>
<dbReference type="HOGENOM" id="CLU_932952_0_0_7"/>
<organism evidence="3 4">
    <name type="scientific">Bilophila wadsworthia (strain 3_1_6)</name>
    <dbReference type="NCBI Taxonomy" id="563192"/>
    <lineage>
        <taxon>Bacteria</taxon>
        <taxon>Pseudomonadati</taxon>
        <taxon>Thermodesulfobacteriota</taxon>
        <taxon>Desulfovibrionia</taxon>
        <taxon>Desulfovibrionales</taxon>
        <taxon>Desulfovibrionaceae</taxon>
        <taxon>Bilophila</taxon>
    </lineage>
</organism>
<dbReference type="OrthoDB" id="5456964at2"/>
<feature type="compositionally biased region" description="Basic and acidic residues" evidence="2">
    <location>
        <begin position="253"/>
        <end position="268"/>
    </location>
</feature>
<evidence type="ECO:0008006" key="5">
    <source>
        <dbReference type="Google" id="ProtNLM"/>
    </source>
</evidence>
<keyword evidence="4" id="KW-1185">Reference proteome</keyword>
<evidence type="ECO:0000313" key="3">
    <source>
        <dbReference type="EMBL" id="EFV44429.1"/>
    </source>
</evidence>
<evidence type="ECO:0000256" key="1">
    <source>
        <dbReference type="SAM" id="Coils"/>
    </source>
</evidence>
<evidence type="ECO:0000313" key="4">
    <source>
        <dbReference type="Proteomes" id="UP000006034"/>
    </source>
</evidence>
<feature type="coiled-coil region" evidence="1">
    <location>
        <begin position="66"/>
        <end position="126"/>
    </location>
</feature>
<feature type="region of interest" description="Disordered" evidence="2">
    <location>
        <begin position="253"/>
        <end position="279"/>
    </location>
</feature>
<evidence type="ECO:0000256" key="2">
    <source>
        <dbReference type="SAM" id="MobiDB-lite"/>
    </source>
</evidence>
<name>E5Y6F7_BILW3</name>
<dbReference type="Pfam" id="PF07083">
    <property type="entry name" value="DUF1351"/>
    <property type="match status" value="1"/>
</dbReference>
<dbReference type="eggNOG" id="ENOG503029C">
    <property type="taxonomic scope" value="Bacteria"/>
</dbReference>
<protein>
    <recommendedName>
        <fullName evidence="5">DUF1351 domain-containing protein</fullName>
    </recommendedName>
</protein>
<dbReference type="EMBL" id="ADCP02000003">
    <property type="protein sequence ID" value="EFV44429.1"/>
    <property type="molecule type" value="Genomic_DNA"/>
</dbReference>
<proteinExistence type="predicted"/>
<sequence length="328" mass="36125">MTQTAEILEALPPVQMQPTGLAQFDLAVTATPLVINWNRDAVSALLDATLEQYEKLVVQEEDVPAIKSEMAGLNKLRDRLDNARKEITRQIAGPLEAFDAEAKALVARVVEVREGLNRQVKEFERRDREGRHQSVQFVIDALKNSEGVPELDIPIKEPWLNKSIKQAQLHAEIQNIILKHKQDKAAAEQLERARADRATMVEAALKAKAEEYGFSLPMGKFAPCLSLDITSEEAAGVIGQVFAAEASLREQQAKDKAAREAAAEEARQTRQAVPTPPPAAPFIEEDDFPTAPPVTTTLILSVAYEPAREQAVQELLAQLRSVATVTVM</sequence>